<feature type="compositionally biased region" description="Low complexity" evidence="1">
    <location>
        <begin position="421"/>
        <end position="430"/>
    </location>
</feature>
<dbReference type="GeneID" id="6758689"/>
<dbReference type="Pfam" id="PF23553">
    <property type="entry name" value="NELF-A_N"/>
    <property type="match status" value="1"/>
</dbReference>
<dbReference type="KEGG" id="tad:TRIADDRAFT_61475"/>
<protein>
    <recommendedName>
        <fullName evidence="2">HDAg domain-containing protein</fullName>
    </recommendedName>
</protein>
<dbReference type="CTD" id="6758689"/>
<dbReference type="GO" id="GO:0032021">
    <property type="term" value="C:NELF complex"/>
    <property type="evidence" value="ECO:0000318"/>
    <property type="project" value="GO_Central"/>
</dbReference>
<dbReference type="eggNOG" id="ENOG502QTCD">
    <property type="taxonomic scope" value="Eukaryota"/>
</dbReference>
<name>B3SB33_TRIAD</name>
<feature type="compositionally biased region" description="Basic and acidic residues" evidence="1">
    <location>
        <begin position="361"/>
        <end position="380"/>
    </location>
</feature>
<accession>B3SB33</accession>
<sequence>MSVYQSSLMWLQNRLSGSDNWCSKSAAMMLDREVLANIKDAFHTMEAQVKLRLILSLFHLSHAQIEEFSQELSEILQQAVVDRDQWTSTIARIMVTLYSPDYLDSLKNANQYLADFFTSVTEAAKKASDTMSPSLEQMPLEASYINSTVLNNLYGKLPNVTKHFTLKRKPKSAELRAMLIEKSITQSGQAKQERFNKIEPSTPLPTIGNRRPSAASSSANAGFIARNSTPTIAGRNLPTYNRGLRTPTNVRSTKLLEIEDQPRSASREAKRKKKQTEDNKDNPPAKVKKTEQPKSPTTPSNILNYASSIKLPVDEATGTSESTLYAKSRSAKKGTELDDTKDSAMTTNVASPTVTSPLTKLNEDEHKTEKHSVDKGDKTSTGKSSSKQSSTKKQSDKTPSNTKSSKGQNRSTKAQRKRDATSAVTTATSVKEPKALSPVTTAVTAAPTGSTTPTLSSVTSKIIATKDKVDNEESNDKTPTKASSESNKQFCMSRAQLVEFNNMFRQYGNRVSFEEKAQILQFIVGMRNNPNPSKGAIVEILLGIHDDKVVDENGKEEVVPCKSVFVMNYDTGEWRRETHRLP</sequence>
<feature type="compositionally biased region" description="Basic and acidic residues" evidence="1">
    <location>
        <begin position="275"/>
        <end position="292"/>
    </location>
</feature>
<reference evidence="3 4" key="1">
    <citation type="journal article" date="2008" name="Nature">
        <title>The Trichoplax genome and the nature of placozoans.</title>
        <authorList>
            <person name="Srivastava M."/>
            <person name="Begovic E."/>
            <person name="Chapman J."/>
            <person name="Putnam N.H."/>
            <person name="Hellsten U."/>
            <person name="Kawashima T."/>
            <person name="Kuo A."/>
            <person name="Mitros T."/>
            <person name="Salamov A."/>
            <person name="Carpenter M.L."/>
            <person name="Signorovitch A.Y."/>
            <person name="Moreno M.A."/>
            <person name="Kamm K."/>
            <person name="Grimwood J."/>
            <person name="Schmutz J."/>
            <person name="Shapiro H."/>
            <person name="Grigoriev I.V."/>
            <person name="Buss L.W."/>
            <person name="Schierwater B."/>
            <person name="Dellaporta S.L."/>
            <person name="Rokhsar D.S."/>
        </authorList>
    </citation>
    <scope>NUCLEOTIDE SEQUENCE [LARGE SCALE GENOMIC DNA]</scope>
    <source>
        <strain evidence="3 4">Grell-BS-1999</strain>
    </source>
</reference>
<feature type="compositionally biased region" description="Low complexity" evidence="1">
    <location>
        <begin position="381"/>
        <end position="392"/>
    </location>
</feature>
<dbReference type="InParanoid" id="B3SB33"/>
<evidence type="ECO:0000259" key="2">
    <source>
        <dbReference type="PROSITE" id="PS51838"/>
    </source>
</evidence>
<feature type="region of interest" description="Disordered" evidence="1">
    <location>
        <begin position="185"/>
        <end position="487"/>
    </location>
</feature>
<dbReference type="PhylomeDB" id="B3SB33"/>
<keyword evidence="4" id="KW-1185">Reference proteome</keyword>
<feature type="compositionally biased region" description="Basic and acidic residues" evidence="1">
    <location>
        <begin position="254"/>
        <end position="268"/>
    </location>
</feature>
<feature type="compositionally biased region" description="Basic and acidic residues" evidence="1">
    <location>
        <begin position="333"/>
        <end position="342"/>
    </location>
</feature>
<feature type="compositionally biased region" description="Polar residues" evidence="1">
    <location>
        <begin position="343"/>
        <end position="359"/>
    </location>
</feature>
<feature type="compositionally biased region" description="Basic and acidic residues" evidence="1">
    <location>
        <begin position="464"/>
        <end position="479"/>
    </location>
</feature>
<dbReference type="AlphaFoldDB" id="B3SB33"/>
<dbReference type="InterPro" id="IPR037517">
    <property type="entry name" value="HDAG_dom"/>
</dbReference>
<dbReference type="GO" id="GO:0034244">
    <property type="term" value="P:negative regulation of transcription elongation by RNA polymerase II"/>
    <property type="evidence" value="ECO:0000318"/>
    <property type="project" value="GO_Central"/>
</dbReference>
<evidence type="ECO:0000256" key="1">
    <source>
        <dbReference type="SAM" id="MobiDB-lite"/>
    </source>
</evidence>
<organism evidence="3 4">
    <name type="scientific">Trichoplax adhaerens</name>
    <name type="common">Trichoplax reptans</name>
    <dbReference type="NCBI Taxonomy" id="10228"/>
    <lineage>
        <taxon>Eukaryota</taxon>
        <taxon>Metazoa</taxon>
        <taxon>Placozoa</taxon>
        <taxon>Uniplacotomia</taxon>
        <taxon>Trichoplacea</taxon>
        <taxon>Trichoplacidae</taxon>
        <taxon>Trichoplax</taxon>
    </lineage>
</organism>
<dbReference type="EMBL" id="DS985263">
    <property type="protein sequence ID" value="EDV20093.1"/>
    <property type="molecule type" value="Genomic_DNA"/>
</dbReference>
<dbReference type="InterPro" id="IPR052828">
    <property type="entry name" value="NELF-A_domain"/>
</dbReference>
<dbReference type="STRING" id="10228.B3SB33"/>
<gene>
    <name evidence="3" type="ORF">TRIADDRAFT_61475</name>
</gene>
<dbReference type="Proteomes" id="UP000009022">
    <property type="component" value="Unassembled WGS sequence"/>
</dbReference>
<feature type="compositionally biased region" description="Low complexity" evidence="1">
    <location>
        <begin position="437"/>
        <end position="460"/>
    </location>
</feature>
<evidence type="ECO:0000313" key="4">
    <source>
        <dbReference type="Proteomes" id="UP000009022"/>
    </source>
</evidence>
<feature type="compositionally biased region" description="Polar residues" evidence="1">
    <location>
        <begin position="293"/>
        <end position="307"/>
    </location>
</feature>
<dbReference type="PANTHER" id="PTHR13328">
    <property type="entry name" value="NEGATIVE ELONGATION FACTOR A NELF-A"/>
    <property type="match status" value="1"/>
</dbReference>
<feature type="compositionally biased region" description="Polar residues" evidence="1">
    <location>
        <begin position="399"/>
        <end position="412"/>
    </location>
</feature>
<dbReference type="InterPro" id="IPR056557">
    <property type="entry name" value="NELF-A_N"/>
</dbReference>
<dbReference type="HOGENOM" id="CLU_039060_1_0_1"/>
<dbReference type="PROSITE" id="PS51838">
    <property type="entry name" value="HDAG"/>
    <property type="match status" value="1"/>
</dbReference>
<dbReference type="RefSeq" id="XP_002117477.1">
    <property type="nucleotide sequence ID" value="XM_002117441.1"/>
</dbReference>
<evidence type="ECO:0000313" key="3">
    <source>
        <dbReference type="EMBL" id="EDV20093.1"/>
    </source>
</evidence>
<proteinExistence type="predicted"/>
<dbReference type="PANTHER" id="PTHR13328:SF4">
    <property type="entry name" value="NEGATIVE ELONGATION FACTOR A"/>
    <property type="match status" value="1"/>
</dbReference>
<feature type="domain" description="HDAg" evidence="2">
    <location>
        <begin position="86"/>
        <end position="274"/>
    </location>
</feature>
<dbReference type="OrthoDB" id="2135488at2759"/>
<dbReference type="OMA" id="PLECHYL"/>